<evidence type="ECO:0000256" key="3">
    <source>
        <dbReference type="ARBA" id="ARBA00023054"/>
    </source>
</evidence>
<name>A0A9D1SZ04_9FIRM</name>
<dbReference type="PANTHER" id="PTHR23077:SF171">
    <property type="entry name" value="NUCLEAR VALOSIN-CONTAINING PROTEIN-LIKE"/>
    <property type="match status" value="1"/>
</dbReference>
<evidence type="ECO:0000313" key="8">
    <source>
        <dbReference type="Proteomes" id="UP000886861"/>
    </source>
</evidence>
<feature type="transmembrane region" description="Helical" evidence="5">
    <location>
        <begin position="144"/>
        <end position="165"/>
    </location>
</feature>
<dbReference type="InterPro" id="IPR003960">
    <property type="entry name" value="ATPase_AAA_CS"/>
</dbReference>
<keyword evidence="1 4" id="KW-0547">Nucleotide-binding</keyword>
<keyword evidence="3" id="KW-0175">Coiled coil</keyword>
<dbReference type="AlphaFoldDB" id="A0A9D1SZ04"/>
<dbReference type="Gene3D" id="3.40.50.300">
    <property type="entry name" value="P-loop containing nucleotide triphosphate hydrolases"/>
    <property type="match status" value="1"/>
</dbReference>
<evidence type="ECO:0000256" key="5">
    <source>
        <dbReference type="SAM" id="Phobius"/>
    </source>
</evidence>
<proteinExistence type="inferred from homology"/>
<dbReference type="InterPro" id="IPR027417">
    <property type="entry name" value="P-loop_NTPase"/>
</dbReference>
<dbReference type="InterPro" id="IPR003593">
    <property type="entry name" value="AAA+_ATPase"/>
</dbReference>
<dbReference type="SMART" id="SM00382">
    <property type="entry name" value="AAA"/>
    <property type="match status" value="1"/>
</dbReference>
<dbReference type="Pfam" id="PF00004">
    <property type="entry name" value="AAA"/>
    <property type="match status" value="1"/>
</dbReference>
<gene>
    <name evidence="7" type="ORF">IAA62_02730</name>
</gene>
<evidence type="ECO:0000256" key="1">
    <source>
        <dbReference type="ARBA" id="ARBA00022741"/>
    </source>
</evidence>
<dbReference type="Proteomes" id="UP000886861">
    <property type="component" value="Unassembled WGS sequence"/>
</dbReference>
<feature type="transmembrane region" description="Helical" evidence="5">
    <location>
        <begin position="202"/>
        <end position="229"/>
    </location>
</feature>
<dbReference type="InterPro" id="IPR041569">
    <property type="entry name" value="AAA_lid_3"/>
</dbReference>
<feature type="transmembrane region" description="Helical" evidence="5">
    <location>
        <begin position="12"/>
        <end position="31"/>
    </location>
</feature>
<dbReference type="PROSITE" id="PS00674">
    <property type="entry name" value="AAA"/>
    <property type="match status" value="1"/>
</dbReference>
<dbReference type="SUPFAM" id="SSF52540">
    <property type="entry name" value="P-loop containing nucleoside triphosphate hydrolases"/>
    <property type="match status" value="1"/>
</dbReference>
<evidence type="ECO:0000256" key="2">
    <source>
        <dbReference type="ARBA" id="ARBA00022840"/>
    </source>
</evidence>
<evidence type="ECO:0000313" key="7">
    <source>
        <dbReference type="EMBL" id="HIV01452.1"/>
    </source>
</evidence>
<dbReference type="GO" id="GO:0005524">
    <property type="term" value="F:ATP binding"/>
    <property type="evidence" value="ECO:0007669"/>
    <property type="project" value="UniProtKB-KW"/>
</dbReference>
<keyword evidence="5" id="KW-0472">Membrane</keyword>
<protein>
    <submittedName>
        <fullName evidence="7">ATP-binding protein</fullName>
    </submittedName>
</protein>
<dbReference type="FunFam" id="3.40.50.300:FF:001025">
    <property type="entry name" value="ATPase family, AAA domain-containing 2B"/>
    <property type="match status" value="1"/>
</dbReference>
<dbReference type="Gene3D" id="1.10.8.60">
    <property type="match status" value="1"/>
</dbReference>
<dbReference type="GO" id="GO:0016887">
    <property type="term" value="F:ATP hydrolysis activity"/>
    <property type="evidence" value="ECO:0007669"/>
    <property type="project" value="InterPro"/>
</dbReference>
<reference evidence="7" key="2">
    <citation type="journal article" date="2021" name="PeerJ">
        <title>Extensive microbial diversity within the chicken gut microbiome revealed by metagenomics and culture.</title>
        <authorList>
            <person name="Gilroy R."/>
            <person name="Ravi A."/>
            <person name="Getino M."/>
            <person name="Pursley I."/>
            <person name="Horton D.L."/>
            <person name="Alikhan N.F."/>
            <person name="Baker D."/>
            <person name="Gharbi K."/>
            <person name="Hall N."/>
            <person name="Watson M."/>
            <person name="Adriaenssens E.M."/>
            <person name="Foster-Nyarko E."/>
            <person name="Jarju S."/>
            <person name="Secka A."/>
            <person name="Antonio M."/>
            <person name="Oren A."/>
            <person name="Chaudhuri R.R."/>
            <person name="La Ragione R."/>
            <person name="Hildebrand F."/>
            <person name="Pallen M.J."/>
        </authorList>
    </citation>
    <scope>NUCLEOTIDE SEQUENCE</scope>
    <source>
        <strain evidence="7">CHK186-9395</strain>
    </source>
</reference>
<keyword evidence="5" id="KW-0812">Transmembrane</keyword>
<comment type="similarity">
    <text evidence="4">Belongs to the AAA ATPase family.</text>
</comment>
<feature type="domain" description="AAA+ ATPase" evidence="6">
    <location>
        <begin position="367"/>
        <end position="506"/>
    </location>
</feature>
<accession>A0A9D1SZ04</accession>
<reference evidence="7" key="1">
    <citation type="submission" date="2020-10" db="EMBL/GenBank/DDBJ databases">
        <authorList>
            <person name="Gilroy R."/>
        </authorList>
    </citation>
    <scope>NUCLEOTIDE SEQUENCE</scope>
    <source>
        <strain evidence="7">CHK186-9395</strain>
    </source>
</reference>
<feature type="transmembrane region" description="Helical" evidence="5">
    <location>
        <begin position="177"/>
        <end position="196"/>
    </location>
</feature>
<dbReference type="InterPro" id="IPR050168">
    <property type="entry name" value="AAA_ATPase_domain"/>
</dbReference>
<evidence type="ECO:0000256" key="4">
    <source>
        <dbReference type="RuleBase" id="RU003651"/>
    </source>
</evidence>
<organism evidence="7 8">
    <name type="scientific">Candidatus Caccopulliclostridium gallistercoris</name>
    <dbReference type="NCBI Taxonomy" id="2840719"/>
    <lineage>
        <taxon>Bacteria</taxon>
        <taxon>Bacillati</taxon>
        <taxon>Bacillota</taxon>
        <taxon>Clostridia</taxon>
        <taxon>Candidatus Caccopulliclostridium</taxon>
    </lineage>
</organism>
<dbReference type="PANTHER" id="PTHR23077">
    <property type="entry name" value="AAA-FAMILY ATPASE"/>
    <property type="match status" value="1"/>
</dbReference>
<dbReference type="Pfam" id="PF17862">
    <property type="entry name" value="AAA_lid_3"/>
    <property type="match status" value="1"/>
</dbReference>
<comment type="caution">
    <text evidence="7">The sequence shown here is derived from an EMBL/GenBank/DDBJ whole genome shotgun (WGS) entry which is preliminary data.</text>
</comment>
<keyword evidence="5" id="KW-1133">Transmembrane helix</keyword>
<evidence type="ECO:0000259" key="6">
    <source>
        <dbReference type="SMART" id="SM00382"/>
    </source>
</evidence>
<sequence>MEHLETLNNRKSLILKIFLAFVVLFFVMTLFTGCASTDKTQTGGAISKEITYTYNAENDTTRIDFLLYFENNTIYNMIKEDCTFRLYKDNQFVKNVKFYWDFGVKANNNGARNSYIVVDGNIDKLELGSWTATFDNLWNTYQTWWLIIIIAPIILALFYLFIILFKDLELSNIIESVGTWIGTAVILALSFISPFVSDSANWFPLIICLIGVVATVLLCLLMSGIKALLDMNNLNPFEKMSEKIEHKKEEKYYKKLTALVSECGTNKSALQEIGKDDLAEYCDKIGIVASGTKKSDLINAIVAYAGGDSSVLQKSSKKSNDSNKKVKTSSITFNDIAGLDKAKDAFREKVILPFEHPELYKKFGKKAGGGILLYGLPGTGKTMFAEAASNEVDALFLPVKCSDIKSKWYGESEQKVKEIFTKARKAQRAVIFFDEFEAIGSKRTESADNGNNDLVPEILAEMQGVGTSANDSTIVVIAATNKPWSIDSAFLRPGRFDEKIYIPLPDKEARIKLFEIKLKGIPTEELDFEELAKLTNGFNGADITEFCERLKMQAINQSIKTGEEHLITMEDALNVSKELKSSVSNEDIGRLKQFEEE</sequence>
<dbReference type="InterPro" id="IPR003959">
    <property type="entry name" value="ATPase_AAA_core"/>
</dbReference>
<keyword evidence="2 4" id="KW-0067">ATP-binding</keyword>
<dbReference type="EMBL" id="DVOJ01000010">
    <property type="protein sequence ID" value="HIV01452.1"/>
    <property type="molecule type" value="Genomic_DNA"/>
</dbReference>